<keyword evidence="2" id="KW-0802">TPR repeat</keyword>
<comment type="caution">
    <text evidence="3">The sequence shown here is derived from an EMBL/GenBank/DDBJ whole genome shotgun (WGS) entry which is preliminary data.</text>
</comment>
<dbReference type="PANTHER" id="PTHR45586">
    <property type="entry name" value="TPR REPEAT-CONTAINING PROTEIN PA4667"/>
    <property type="match status" value="1"/>
</dbReference>
<keyword evidence="1" id="KW-0677">Repeat</keyword>
<accession>X1J094</accession>
<evidence type="ECO:0000256" key="2">
    <source>
        <dbReference type="ARBA" id="ARBA00022803"/>
    </source>
</evidence>
<dbReference type="Pfam" id="PF13424">
    <property type="entry name" value="TPR_12"/>
    <property type="match status" value="1"/>
</dbReference>
<dbReference type="EMBL" id="BARU01031726">
    <property type="protein sequence ID" value="GAH63223.1"/>
    <property type="molecule type" value="Genomic_DNA"/>
</dbReference>
<proteinExistence type="predicted"/>
<reference evidence="3" key="1">
    <citation type="journal article" date="2014" name="Front. Microbiol.">
        <title>High frequency of phylogenetically diverse reductive dehalogenase-homologous genes in deep subseafloor sedimentary metagenomes.</title>
        <authorList>
            <person name="Kawai M."/>
            <person name="Futagami T."/>
            <person name="Toyoda A."/>
            <person name="Takaki Y."/>
            <person name="Nishi S."/>
            <person name="Hori S."/>
            <person name="Arai W."/>
            <person name="Tsubouchi T."/>
            <person name="Morono Y."/>
            <person name="Uchiyama I."/>
            <person name="Ito T."/>
            <person name="Fujiyama A."/>
            <person name="Inagaki F."/>
            <person name="Takami H."/>
        </authorList>
    </citation>
    <scope>NUCLEOTIDE SEQUENCE</scope>
    <source>
        <strain evidence="3">Expedition CK06-06</strain>
    </source>
</reference>
<sequence length="131" mass="14708">DFPGIPQNLAIIYLAKGETDNAITELKKAISYQRREETMPPLYVELGNLYLKLGRYEPAETAFMDALKIDSNIVSAHYGLSGVYLRQNKIEEGLFELKKVVELGPESEEAKYARAAIQKIEQAKSDSQPTN</sequence>
<organism evidence="3">
    <name type="scientific">marine sediment metagenome</name>
    <dbReference type="NCBI Taxonomy" id="412755"/>
    <lineage>
        <taxon>unclassified sequences</taxon>
        <taxon>metagenomes</taxon>
        <taxon>ecological metagenomes</taxon>
    </lineage>
</organism>
<dbReference type="InterPro" id="IPR051012">
    <property type="entry name" value="CellSynth/LPSAsmb/PSIAsmb"/>
</dbReference>
<evidence type="ECO:0000313" key="3">
    <source>
        <dbReference type="EMBL" id="GAH63223.1"/>
    </source>
</evidence>
<dbReference type="PROSITE" id="PS50293">
    <property type="entry name" value="TPR_REGION"/>
    <property type="match status" value="1"/>
</dbReference>
<dbReference type="PROSITE" id="PS50005">
    <property type="entry name" value="TPR"/>
    <property type="match status" value="2"/>
</dbReference>
<feature type="non-terminal residue" evidence="3">
    <location>
        <position position="1"/>
    </location>
</feature>
<evidence type="ECO:0000256" key="1">
    <source>
        <dbReference type="ARBA" id="ARBA00022737"/>
    </source>
</evidence>
<dbReference type="Gene3D" id="1.25.40.10">
    <property type="entry name" value="Tetratricopeptide repeat domain"/>
    <property type="match status" value="1"/>
</dbReference>
<dbReference type="InterPro" id="IPR011990">
    <property type="entry name" value="TPR-like_helical_dom_sf"/>
</dbReference>
<dbReference type="AlphaFoldDB" id="X1J094"/>
<dbReference type="SMART" id="SM00028">
    <property type="entry name" value="TPR"/>
    <property type="match status" value="3"/>
</dbReference>
<dbReference type="SUPFAM" id="SSF48452">
    <property type="entry name" value="TPR-like"/>
    <property type="match status" value="1"/>
</dbReference>
<dbReference type="PANTHER" id="PTHR45586:SF1">
    <property type="entry name" value="LIPOPOLYSACCHARIDE ASSEMBLY PROTEIN B"/>
    <property type="match status" value="1"/>
</dbReference>
<gene>
    <name evidence="3" type="ORF">S03H2_50139</name>
</gene>
<name>X1J094_9ZZZZ</name>
<dbReference type="InterPro" id="IPR019734">
    <property type="entry name" value="TPR_rpt"/>
</dbReference>
<protein>
    <submittedName>
        <fullName evidence="3">Uncharacterized protein</fullName>
    </submittedName>
</protein>